<protein>
    <recommendedName>
        <fullName evidence="1">Reverse transcriptase zinc-binding domain-containing protein</fullName>
    </recommendedName>
</protein>
<dbReference type="AlphaFoldDB" id="A0A7J8ZBQ5"/>
<proteinExistence type="predicted"/>
<sequence>MLAKKFTDEEILEAFNQMDPRKSPRIDGFSVNHLKASLPLCISQNQSAFLLGRMIHDNILIAHELMHYLQSSKNRPNKGFVIKLDMSKAYDRVEWNVLKKVMKNLGFEDAWVDKFIRFVRLVKYVPEYFHDQCELYGDLLRMRVVDNLDNYLGLPLSIGKKKSMAFHLNRFSYRIDSWSKRLLFYGGCGGHEKKKKEVGQYLYGKKFASSRAWESLVLETYVFLTLLSLEDKVGGYSPLKTRCVIIWQVGDGNNIDICKDKWGFEGLNSDSLHCTTLNLYERKVHNLWLNNHLSWNKDRVHGLYGCFAGDCIFNLPTLFNGSNDSKKTIWKLKTLPKIRVFAWRVGHELLPTNAKISSIRQSFRIDCPRSGASVKTLIHPLKDCPTARATLTIGGLNAGATETIMFFVVTRMKLKSFGKGPKLFMVKLNFDATISKNKIGFGVIVRDFDGLVLSGGWGFKDKDMMVDWEKLYALEENLKITRSLNIPNAIFETDCASLANRVKKGGEDIIIIGYHIK</sequence>
<dbReference type="PANTHER" id="PTHR46890">
    <property type="entry name" value="NON-LTR RETROLELEMENT REVERSE TRANSCRIPTASE-LIKE PROTEIN-RELATED"/>
    <property type="match status" value="1"/>
</dbReference>
<comment type="caution">
    <text evidence="2">The sequence shown here is derived from an EMBL/GenBank/DDBJ whole genome shotgun (WGS) entry which is preliminary data.</text>
</comment>
<dbReference type="InterPro" id="IPR026960">
    <property type="entry name" value="RVT-Znf"/>
</dbReference>
<evidence type="ECO:0000259" key="1">
    <source>
        <dbReference type="Pfam" id="PF13966"/>
    </source>
</evidence>
<evidence type="ECO:0000313" key="3">
    <source>
        <dbReference type="Proteomes" id="UP000593574"/>
    </source>
</evidence>
<dbReference type="InterPro" id="IPR052343">
    <property type="entry name" value="Retrotransposon-Effector_Assoc"/>
</dbReference>
<gene>
    <name evidence="2" type="ORF">Golax_024121</name>
</gene>
<organism evidence="2 3">
    <name type="scientific">Gossypium laxum</name>
    <dbReference type="NCBI Taxonomy" id="34288"/>
    <lineage>
        <taxon>Eukaryota</taxon>
        <taxon>Viridiplantae</taxon>
        <taxon>Streptophyta</taxon>
        <taxon>Embryophyta</taxon>
        <taxon>Tracheophyta</taxon>
        <taxon>Spermatophyta</taxon>
        <taxon>Magnoliopsida</taxon>
        <taxon>eudicotyledons</taxon>
        <taxon>Gunneridae</taxon>
        <taxon>Pentapetalae</taxon>
        <taxon>rosids</taxon>
        <taxon>malvids</taxon>
        <taxon>Malvales</taxon>
        <taxon>Malvaceae</taxon>
        <taxon>Malvoideae</taxon>
        <taxon>Gossypium</taxon>
    </lineage>
</organism>
<name>A0A7J8ZBQ5_9ROSI</name>
<reference evidence="2 3" key="1">
    <citation type="journal article" date="2019" name="Genome Biol. Evol.">
        <title>Insights into the evolution of the New World diploid cottons (Gossypium, subgenus Houzingenia) based on genome sequencing.</title>
        <authorList>
            <person name="Grover C.E."/>
            <person name="Arick M.A. 2nd"/>
            <person name="Thrash A."/>
            <person name="Conover J.L."/>
            <person name="Sanders W.S."/>
            <person name="Peterson D.G."/>
            <person name="Frelichowski J.E."/>
            <person name="Scheffler J.A."/>
            <person name="Scheffler B.E."/>
            <person name="Wendel J.F."/>
        </authorList>
    </citation>
    <scope>NUCLEOTIDE SEQUENCE [LARGE SCALE GENOMIC DNA]</scope>
    <source>
        <strain evidence="2">4</strain>
        <tissue evidence="2">Leaf</tissue>
    </source>
</reference>
<dbReference type="Pfam" id="PF13966">
    <property type="entry name" value="zf-RVT"/>
    <property type="match status" value="1"/>
</dbReference>
<dbReference type="EMBL" id="JABEZV010000004">
    <property type="protein sequence ID" value="MBA0709050.1"/>
    <property type="molecule type" value="Genomic_DNA"/>
</dbReference>
<evidence type="ECO:0000313" key="2">
    <source>
        <dbReference type="EMBL" id="MBA0709050.1"/>
    </source>
</evidence>
<dbReference type="PANTHER" id="PTHR46890:SF48">
    <property type="entry name" value="RNA-DIRECTED DNA POLYMERASE"/>
    <property type="match status" value="1"/>
</dbReference>
<dbReference type="Proteomes" id="UP000593574">
    <property type="component" value="Unassembled WGS sequence"/>
</dbReference>
<feature type="domain" description="Reverse transcriptase zinc-binding" evidence="1">
    <location>
        <begin position="323"/>
        <end position="389"/>
    </location>
</feature>
<accession>A0A7J8ZBQ5</accession>
<keyword evidence="3" id="KW-1185">Reference proteome</keyword>